<sequence length="200" mass="23076">MIRPRFRGSCSRLHTGPSCCFGGNVLFMIISHVCQRVLSVRVMYVSDRLFFVCSCDTARGMMLFGHKSVAPSQNACRFSWHLLVRVYASTSFVRYALLCVDVSAISSGAMPYLGYRTCCWKPRYVIPTDFQNQRDWYDWSLVLHESWHRRRPQRHEEVLRLSGASFIKPPARPLLYFLVHLNVAFDLSDYPALARQAIDA</sequence>
<keyword evidence="2" id="KW-1185">Reference proteome</keyword>
<organism evidence="1 2">
    <name type="scientific">Prorocentrum cordatum</name>
    <dbReference type="NCBI Taxonomy" id="2364126"/>
    <lineage>
        <taxon>Eukaryota</taxon>
        <taxon>Sar</taxon>
        <taxon>Alveolata</taxon>
        <taxon>Dinophyceae</taxon>
        <taxon>Prorocentrales</taxon>
        <taxon>Prorocentraceae</taxon>
        <taxon>Prorocentrum</taxon>
    </lineage>
</organism>
<dbReference type="Proteomes" id="UP001189429">
    <property type="component" value="Unassembled WGS sequence"/>
</dbReference>
<name>A0ABN9PGB5_9DINO</name>
<comment type="caution">
    <text evidence="1">The sequence shown here is derived from an EMBL/GenBank/DDBJ whole genome shotgun (WGS) entry which is preliminary data.</text>
</comment>
<evidence type="ECO:0000313" key="1">
    <source>
        <dbReference type="EMBL" id="CAK0791981.1"/>
    </source>
</evidence>
<protein>
    <recommendedName>
        <fullName evidence="3">Peptidase M56 domain-containing protein</fullName>
    </recommendedName>
</protein>
<gene>
    <name evidence="1" type="ORF">PCOR1329_LOCUS2720</name>
</gene>
<proteinExistence type="predicted"/>
<reference evidence="1" key="1">
    <citation type="submission" date="2023-10" db="EMBL/GenBank/DDBJ databases">
        <authorList>
            <person name="Chen Y."/>
            <person name="Shah S."/>
            <person name="Dougan E. K."/>
            <person name="Thang M."/>
            <person name="Chan C."/>
        </authorList>
    </citation>
    <scope>NUCLEOTIDE SEQUENCE [LARGE SCALE GENOMIC DNA]</scope>
</reference>
<dbReference type="EMBL" id="CAUYUJ010000687">
    <property type="protein sequence ID" value="CAK0791981.1"/>
    <property type="molecule type" value="Genomic_DNA"/>
</dbReference>
<accession>A0ABN9PGB5</accession>
<evidence type="ECO:0008006" key="3">
    <source>
        <dbReference type="Google" id="ProtNLM"/>
    </source>
</evidence>
<evidence type="ECO:0000313" key="2">
    <source>
        <dbReference type="Proteomes" id="UP001189429"/>
    </source>
</evidence>